<evidence type="ECO:0000256" key="9">
    <source>
        <dbReference type="ARBA" id="ARBA00022840"/>
    </source>
</evidence>
<dbReference type="SUPFAM" id="SSF47384">
    <property type="entry name" value="Homodimeric domain of signal transducing histidine kinase"/>
    <property type="match status" value="1"/>
</dbReference>
<dbReference type="InterPro" id="IPR036890">
    <property type="entry name" value="HATPase_C_sf"/>
</dbReference>
<feature type="domain" description="PAS" evidence="16">
    <location>
        <begin position="262"/>
        <end position="317"/>
    </location>
</feature>
<dbReference type="CDD" id="cd00130">
    <property type="entry name" value="PAS"/>
    <property type="match status" value="1"/>
</dbReference>
<dbReference type="Pfam" id="PF02518">
    <property type="entry name" value="HATPase_c"/>
    <property type="match status" value="1"/>
</dbReference>
<dbReference type="SMART" id="SM00388">
    <property type="entry name" value="HisKA"/>
    <property type="match status" value="1"/>
</dbReference>
<dbReference type="InterPro" id="IPR004358">
    <property type="entry name" value="Sig_transdc_His_kin-like_C"/>
</dbReference>
<dbReference type="InterPro" id="IPR003594">
    <property type="entry name" value="HATPase_dom"/>
</dbReference>
<dbReference type="InterPro" id="IPR003018">
    <property type="entry name" value="GAF"/>
</dbReference>
<dbReference type="SUPFAM" id="SSF55785">
    <property type="entry name" value="PYP-like sensor domain (PAS domain)"/>
    <property type="match status" value="1"/>
</dbReference>
<dbReference type="SUPFAM" id="SSF52172">
    <property type="entry name" value="CheY-like"/>
    <property type="match status" value="1"/>
</dbReference>
<dbReference type="PROSITE" id="PS50110">
    <property type="entry name" value="RESPONSE_REGULATORY"/>
    <property type="match status" value="1"/>
</dbReference>
<keyword evidence="8" id="KW-0418">Kinase</keyword>
<dbReference type="CDD" id="cd17546">
    <property type="entry name" value="REC_hyHK_CKI1_RcsC-like"/>
    <property type="match status" value="1"/>
</dbReference>
<evidence type="ECO:0000256" key="5">
    <source>
        <dbReference type="ARBA" id="ARBA00022679"/>
    </source>
</evidence>
<comment type="catalytic activity">
    <reaction evidence="1">
        <text>ATP + protein L-histidine = ADP + protein N-phospho-L-histidine.</text>
        <dbReference type="EC" id="2.7.13.3"/>
    </reaction>
</comment>
<dbReference type="SMART" id="SM00091">
    <property type="entry name" value="PAS"/>
    <property type="match status" value="1"/>
</dbReference>
<keyword evidence="9" id="KW-0067">ATP-binding</keyword>
<dbReference type="Gene3D" id="3.30.450.20">
    <property type="entry name" value="PAS domain"/>
    <property type="match status" value="1"/>
</dbReference>
<feature type="domain" description="Histidine kinase" evidence="14">
    <location>
        <begin position="422"/>
        <end position="640"/>
    </location>
</feature>
<feature type="domain" description="PAC" evidence="17">
    <location>
        <begin position="334"/>
        <end position="386"/>
    </location>
</feature>
<evidence type="ECO:0000256" key="4">
    <source>
        <dbReference type="ARBA" id="ARBA00022553"/>
    </source>
</evidence>
<evidence type="ECO:0000256" key="12">
    <source>
        <dbReference type="PROSITE-ProRule" id="PRU00169"/>
    </source>
</evidence>
<keyword evidence="10 13" id="KW-1133">Transmembrane helix</keyword>
<dbReference type="Pfam" id="PF00512">
    <property type="entry name" value="HisKA"/>
    <property type="match status" value="1"/>
</dbReference>
<dbReference type="Gene3D" id="1.10.287.130">
    <property type="match status" value="1"/>
</dbReference>
<dbReference type="AlphaFoldDB" id="A0A833GZZ3"/>
<dbReference type="SUPFAM" id="SSF55781">
    <property type="entry name" value="GAF domain-like"/>
    <property type="match status" value="1"/>
</dbReference>
<evidence type="ECO:0000313" key="19">
    <source>
        <dbReference type="Proteomes" id="UP000460298"/>
    </source>
</evidence>
<dbReference type="InterPro" id="IPR000700">
    <property type="entry name" value="PAS-assoc_C"/>
</dbReference>
<evidence type="ECO:0000256" key="7">
    <source>
        <dbReference type="ARBA" id="ARBA00022741"/>
    </source>
</evidence>
<dbReference type="InterPro" id="IPR035965">
    <property type="entry name" value="PAS-like_dom_sf"/>
</dbReference>
<evidence type="ECO:0000256" key="10">
    <source>
        <dbReference type="ARBA" id="ARBA00022989"/>
    </source>
</evidence>
<sequence length="865" mass="97522">MRRCERKQSRSHVAIVCAIYGPGSLFANGICSGRKFRKFYVTQNKLSGNATRYGRIDSAAPGWRRNVGGPMQTTGSEESKERYWQSLLRLSKGLEMAKSYAEVLDTARKEVRDIVGYQNIWVFLFDDRKEEARALSASGSLSDMVMFDENVQTLHIKGDPMLEEIASSVDIVVVEDARTDERTDKKIVELLQNRTIVNVPIIFLDRHLGSVGTGTFGDEGVRLPTASDREFLMALASHLAVTLDRLRLMYESKRSEKALRESEEKYRRIVDMASEGIWAMDVDGACTFLNARLSEILGYEREQIVGKPLSDFMFAEDLPDHRVRLKQRSAGISERYERRLRHRSGEEVWTIFSATPITDEQGRFSGSFAMVTDITDRKRSEEQLLALKNHLEEQVMQRTADLVAARNAAEAANRAKSVFLASMSHELRTPLNAILGFSRLMQSDRILPDHMRKNVEIINRSGTHLLRLINDVLDMAKIESGSMQLQKAPFDLGELLCDVTDLMRQRAEEKGLQLIIDQDSHFPRYIVADEARIRQILINLIGNAVKFTELGGVTLRLGTRENALSHLQVEVEDSGKGIAPEECKRIFEPFVQLGDQGGSHGTGLGLAITKQYVELMGGSISVTSEIGKGSLFRVELPLEEAKEADIQRANEAEQREILGIAGRSDYRILIVEDQRDNQLLLQTLMENIGLAAHIASNGEEAVRIFEEWKPHFIWMDRRMPVMDGIEATKKIRSLPGGADVRIVAVTASAFAEQRDEMLAMGLDDFVRKPYRPIEIYDCLATHLGIEYLYDSIAGDRFHLTPESFVSVPGPILAELRDALQSLHIVRIEKAVKSIADYDQDLCRQLESFVSMFDYSTVIRAIEGNR</sequence>
<dbReference type="Pfam" id="PF13185">
    <property type="entry name" value="GAF_2"/>
    <property type="match status" value="1"/>
</dbReference>
<comment type="subcellular location">
    <subcellularLocation>
        <location evidence="2">Membrane</location>
    </subcellularLocation>
</comment>
<evidence type="ECO:0000313" key="18">
    <source>
        <dbReference type="EMBL" id="KAB2931118.1"/>
    </source>
</evidence>
<evidence type="ECO:0000256" key="2">
    <source>
        <dbReference type="ARBA" id="ARBA00004370"/>
    </source>
</evidence>
<evidence type="ECO:0000259" key="14">
    <source>
        <dbReference type="PROSITE" id="PS50109"/>
    </source>
</evidence>
<dbReference type="InterPro" id="IPR000014">
    <property type="entry name" value="PAS"/>
</dbReference>
<evidence type="ECO:0000259" key="15">
    <source>
        <dbReference type="PROSITE" id="PS50110"/>
    </source>
</evidence>
<dbReference type="Pfam" id="PF00989">
    <property type="entry name" value="PAS"/>
    <property type="match status" value="1"/>
</dbReference>
<dbReference type="Gene3D" id="3.30.450.40">
    <property type="match status" value="1"/>
</dbReference>
<dbReference type="PRINTS" id="PR00344">
    <property type="entry name" value="BCTRLSENSOR"/>
</dbReference>
<dbReference type="EMBL" id="WBUI01000015">
    <property type="protein sequence ID" value="KAB2931118.1"/>
    <property type="molecule type" value="Genomic_DNA"/>
</dbReference>
<dbReference type="GO" id="GO:0006355">
    <property type="term" value="P:regulation of DNA-templated transcription"/>
    <property type="evidence" value="ECO:0007669"/>
    <property type="project" value="InterPro"/>
</dbReference>
<protein>
    <recommendedName>
        <fullName evidence="3">histidine kinase</fullName>
        <ecNumber evidence="3">2.7.13.3</ecNumber>
    </recommendedName>
</protein>
<dbReference type="Pfam" id="PF00072">
    <property type="entry name" value="Response_reg"/>
    <property type="match status" value="1"/>
</dbReference>
<dbReference type="InterPro" id="IPR036097">
    <property type="entry name" value="HisK_dim/P_sf"/>
</dbReference>
<dbReference type="FunFam" id="1.10.287.130:FF:000004">
    <property type="entry name" value="Ethylene receptor 1"/>
    <property type="match status" value="1"/>
</dbReference>
<dbReference type="InterPro" id="IPR011006">
    <property type="entry name" value="CheY-like_superfamily"/>
</dbReference>
<dbReference type="NCBIfam" id="TIGR00229">
    <property type="entry name" value="sensory_box"/>
    <property type="match status" value="1"/>
</dbReference>
<evidence type="ECO:0000256" key="8">
    <source>
        <dbReference type="ARBA" id="ARBA00022777"/>
    </source>
</evidence>
<evidence type="ECO:0000256" key="13">
    <source>
        <dbReference type="SAM" id="Phobius"/>
    </source>
</evidence>
<feature type="domain" description="Response regulatory" evidence="15">
    <location>
        <begin position="667"/>
        <end position="783"/>
    </location>
</feature>
<dbReference type="InterPro" id="IPR003661">
    <property type="entry name" value="HisK_dim/P_dom"/>
</dbReference>
<name>A0A833GZZ3_9LEPT</name>
<keyword evidence="4 12" id="KW-0597">Phosphoprotein</keyword>
<comment type="caution">
    <text evidence="18">The sequence shown here is derived from an EMBL/GenBank/DDBJ whole genome shotgun (WGS) entry which is preliminary data.</text>
</comment>
<dbReference type="GO" id="GO:0009927">
    <property type="term" value="F:histidine phosphotransfer kinase activity"/>
    <property type="evidence" value="ECO:0007669"/>
    <property type="project" value="TreeGrafter"/>
</dbReference>
<feature type="transmembrane region" description="Helical" evidence="13">
    <location>
        <begin position="12"/>
        <end position="30"/>
    </location>
</feature>
<dbReference type="InterPro" id="IPR001610">
    <property type="entry name" value="PAC"/>
</dbReference>
<dbReference type="PROSITE" id="PS50109">
    <property type="entry name" value="HIS_KIN"/>
    <property type="match status" value="1"/>
</dbReference>
<dbReference type="GO" id="GO:0000155">
    <property type="term" value="F:phosphorelay sensor kinase activity"/>
    <property type="evidence" value="ECO:0007669"/>
    <property type="project" value="InterPro"/>
</dbReference>
<dbReference type="Proteomes" id="UP000460298">
    <property type="component" value="Unassembled WGS sequence"/>
</dbReference>
<dbReference type="CDD" id="cd16922">
    <property type="entry name" value="HATPase_EvgS-ArcB-TorS-like"/>
    <property type="match status" value="1"/>
</dbReference>
<dbReference type="PANTHER" id="PTHR43047">
    <property type="entry name" value="TWO-COMPONENT HISTIDINE PROTEIN KINASE"/>
    <property type="match status" value="1"/>
</dbReference>
<dbReference type="PROSITE" id="PS50112">
    <property type="entry name" value="PAS"/>
    <property type="match status" value="1"/>
</dbReference>
<dbReference type="Gene3D" id="3.40.50.2300">
    <property type="match status" value="1"/>
</dbReference>
<dbReference type="GO" id="GO:0005524">
    <property type="term" value="F:ATP binding"/>
    <property type="evidence" value="ECO:0007669"/>
    <property type="project" value="UniProtKB-KW"/>
</dbReference>
<evidence type="ECO:0000256" key="3">
    <source>
        <dbReference type="ARBA" id="ARBA00012438"/>
    </source>
</evidence>
<evidence type="ECO:0000259" key="17">
    <source>
        <dbReference type="PROSITE" id="PS50113"/>
    </source>
</evidence>
<proteinExistence type="predicted"/>
<dbReference type="PANTHER" id="PTHR43047:SF72">
    <property type="entry name" value="OSMOSENSING HISTIDINE PROTEIN KINASE SLN1"/>
    <property type="match status" value="1"/>
</dbReference>
<dbReference type="SUPFAM" id="SSF55874">
    <property type="entry name" value="ATPase domain of HSP90 chaperone/DNA topoisomerase II/histidine kinase"/>
    <property type="match status" value="1"/>
</dbReference>
<dbReference type="InterPro" id="IPR029016">
    <property type="entry name" value="GAF-like_dom_sf"/>
</dbReference>
<dbReference type="FunFam" id="3.30.565.10:FF:000010">
    <property type="entry name" value="Sensor histidine kinase RcsC"/>
    <property type="match status" value="1"/>
</dbReference>
<dbReference type="InterPro" id="IPR013767">
    <property type="entry name" value="PAS_fold"/>
</dbReference>
<feature type="modified residue" description="4-aspartylphosphate" evidence="12">
    <location>
        <position position="716"/>
    </location>
</feature>
<dbReference type="InterPro" id="IPR005467">
    <property type="entry name" value="His_kinase_dom"/>
</dbReference>
<dbReference type="EC" id="2.7.13.3" evidence="3"/>
<gene>
    <name evidence="18" type="ORF">F9K24_14280</name>
</gene>
<keyword evidence="11 13" id="KW-0472">Membrane</keyword>
<dbReference type="Gene3D" id="3.30.565.10">
    <property type="entry name" value="Histidine kinase-like ATPase, C-terminal domain"/>
    <property type="match status" value="1"/>
</dbReference>
<reference evidence="18 19" key="1">
    <citation type="submission" date="2019-10" db="EMBL/GenBank/DDBJ databases">
        <title>Extracellular Electron Transfer in a Candidatus Methanoperedens spp. Enrichment Culture.</title>
        <authorList>
            <person name="Berger S."/>
            <person name="Rangel Shaw D."/>
            <person name="Berben T."/>
            <person name="In 'T Zandt M."/>
            <person name="Frank J."/>
            <person name="Reimann J."/>
            <person name="Jetten M.S.M."/>
            <person name="Welte C.U."/>
        </authorList>
    </citation>
    <scope>NUCLEOTIDE SEQUENCE [LARGE SCALE GENOMIC DNA]</scope>
    <source>
        <strain evidence="18">SB12</strain>
    </source>
</reference>
<dbReference type="InterPro" id="IPR001789">
    <property type="entry name" value="Sig_transdc_resp-reg_receiver"/>
</dbReference>
<keyword evidence="5" id="KW-0808">Transferase</keyword>
<dbReference type="PROSITE" id="PS50113">
    <property type="entry name" value="PAC"/>
    <property type="match status" value="1"/>
</dbReference>
<dbReference type="SMART" id="SM00448">
    <property type="entry name" value="REC"/>
    <property type="match status" value="1"/>
</dbReference>
<evidence type="ECO:0000256" key="11">
    <source>
        <dbReference type="ARBA" id="ARBA00023136"/>
    </source>
</evidence>
<dbReference type="SMART" id="SM00086">
    <property type="entry name" value="PAC"/>
    <property type="match status" value="1"/>
</dbReference>
<evidence type="ECO:0000256" key="6">
    <source>
        <dbReference type="ARBA" id="ARBA00022692"/>
    </source>
</evidence>
<dbReference type="SMART" id="SM00065">
    <property type="entry name" value="GAF"/>
    <property type="match status" value="1"/>
</dbReference>
<dbReference type="GO" id="GO:0005886">
    <property type="term" value="C:plasma membrane"/>
    <property type="evidence" value="ECO:0007669"/>
    <property type="project" value="TreeGrafter"/>
</dbReference>
<dbReference type="CDD" id="cd00082">
    <property type="entry name" value="HisKA"/>
    <property type="match status" value="1"/>
</dbReference>
<accession>A0A833GZZ3</accession>
<keyword evidence="7" id="KW-0547">Nucleotide-binding</keyword>
<evidence type="ECO:0000259" key="16">
    <source>
        <dbReference type="PROSITE" id="PS50112"/>
    </source>
</evidence>
<keyword evidence="6 13" id="KW-0812">Transmembrane</keyword>
<dbReference type="SMART" id="SM00387">
    <property type="entry name" value="HATPase_c"/>
    <property type="match status" value="1"/>
</dbReference>
<evidence type="ECO:0000256" key="1">
    <source>
        <dbReference type="ARBA" id="ARBA00000085"/>
    </source>
</evidence>
<organism evidence="18 19">
    <name type="scientific">Leptonema illini</name>
    <dbReference type="NCBI Taxonomy" id="183"/>
    <lineage>
        <taxon>Bacteria</taxon>
        <taxon>Pseudomonadati</taxon>
        <taxon>Spirochaetota</taxon>
        <taxon>Spirochaetia</taxon>
        <taxon>Leptospirales</taxon>
        <taxon>Leptospiraceae</taxon>
        <taxon>Leptonema</taxon>
    </lineage>
</organism>